<gene>
    <name evidence="1" type="ORF">FHS30_001055</name>
</gene>
<sequence>MGLPTIFCAKLAFQLDSEGPKKTAKAAVLFVELRQTLAACLYQNRPAGPGKTTGLSVPSLATLATPK</sequence>
<dbReference type="Proteomes" id="UP000559987">
    <property type="component" value="Unassembled WGS sequence"/>
</dbReference>
<name>A0A839UMV5_9GAMM</name>
<dbReference type="EMBL" id="JACHXZ010000001">
    <property type="protein sequence ID" value="MBB3167879.1"/>
    <property type="molecule type" value="Genomic_DNA"/>
</dbReference>
<protein>
    <submittedName>
        <fullName evidence="1">Uncharacterized protein</fullName>
    </submittedName>
</protein>
<evidence type="ECO:0000313" key="2">
    <source>
        <dbReference type="Proteomes" id="UP000559987"/>
    </source>
</evidence>
<comment type="caution">
    <text evidence="1">The sequence shown here is derived from an EMBL/GenBank/DDBJ whole genome shotgun (WGS) entry which is preliminary data.</text>
</comment>
<organism evidence="1 2">
    <name type="scientific">Simiduia aestuariiviva</name>
    <dbReference type="NCBI Taxonomy" id="1510459"/>
    <lineage>
        <taxon>Bacteria</taxon>
        <taxon>Pseudomonadati</taxon>
        <taxon>Pseudomonadota</taxon>
        <taxon>Gammaproteobacteria</taxon>
        <taxon>Cellvibrionales</taxon>
        <taxon>Cellvibrionaceae</taxon>
        <taxon>Simiduia</taxon>
    </lineage>
</organism>
<reference evidence="1 2" key="1">
    <citation type="submission" date="2020-08" db="EMBL/GenBank/DDBJ databases">
        <title>Genomic Encyclopedia of Type Strains, Phase III (KMG-III): the genomes of soil and plant-associated and newly described type strains.</title>
        <authorList>
            <person name="Whitman W."/>
        </authorList>
    </citation>
    <scope>NUCLEOTIDE SEQUENCE [LARGE SCALE GENOMIC DNA]</scope>
    <source>
        <strain evidence="1 2">CECT 8571</strain>
    </source>
</reference>
<dbReference type="AlphaFoldDB" id="A0A839UMV5"/>
<proteinExistence type="predicted"/>
<keyword evidence="2" id="KW-1185">Reference proteome</keyword>
<evidence type="ECO:0000313" key="1">
    <source>
        <dbReference type="EMBL" id="MBB3167879.1"/>
    </source>
</evidence>
<accession>A0A839UMV5</accession>